<keyword evidence="1" id="KW-1133">Transmembrane helix</keyword>
<keyword evidence="3" id="KW-1185">Reference proteome</keyword>
<keyword evidence="1" id="KW-0472">Membrane</keyword>
<feature type="transmembrane region" description="Helical" evidence="1">
    <location>
        <begin position="127"/>
        <end position="147"/>
    </location>
</feature>
<dbReference type="InParanoid" id="A0A0H2RUU8"/>
<feature type="transmembrane region" description="Helical" evidence="1">
    <location>
        <begin position="92"/>
        <end position="115"/>
    </location>
</feature>
<feature type="transmembrane region" description="Helical" evidence="1">
    <location>
        <begin position="12"/>
        <end position="30"/>
    </location>
</feature>
<evidence type="ECO:0000256" key="1">
    <source>
        <dbReference type="SAM" id="Phobius"/>
    </source>
</evidence>
<evidence type="ECO:0000313" key="3">
    <source>
        <dbReference type="Proteomes" id="UP000053477"/>
    </source>
</evidence>
<evidence type="ECO:0008006" key="4">
    <source>
        <dbReference type="Google" id="ProtNLM"/>
    </source>
</evidence>
<sequence length="205" mass="22759">MQTNQDYFRNSFMNIATVAIFFSSMASSTLQFSYQNSAGSGPIWDAVNTLWFASLILSIASATNGFLGATVYQSPEYLSRANNLEYYLLQLWFNTCPSLFLTLAGAMFLFGLCTFTFSSGQDSLTRLLTVFFTAGNSTVLLLINFMVFSPSFRAVVHKIPFLIKASIYTPFIFITLGWCFIFDCIADSLNECTSSSALVSQDGRN</sequence>
<protein>
    <recommendedName>
        <fullName evidence="4">PGG domain-containing protein</fullName>
    </recommendedName>
</protein>
<name>A0A0H2RUU8_9AGAM</name>
<gene>
    <name evidence="2" type="ORF">SCHPADRAFT_244348</name>
</gene>
<keyword evidence="1" id="KW-0812">Transmembrane</keyword>
<feature type="transmembrane region" description="Helical" evidence="1">
    <location>
        <begin position="167"/>
        <end position="186"/>
    </location>
</feature>
<proteinExistence type="predicted"/>
<dbReference type="EMBL" id="KQ085924">
    <property type="protein sequence ID" value="KLO15805.1"/>
    <property type="molecule type" value="Genomic_DNA"/>
</dbReference>
<reference evidence="2 3" key="1">
    <citation type="submission" date="2015-04" db="EMBL/GenBank/DDBJ databases">
        <title>Complete genome sequence of Schizopora paradoxa KUC8140, a cosmopolitan wood degrader in East Asia.</title>
        <authorList>
            <consortium name="DOE Joint Genome Institute"/>
            <person name="Min B."/>
            <person name="Park H."/>
            <person name="Jang Y."/>
            <person name="Kim J.-J."/>
            <person name="Kim K.H."/>
            <person name="Pangilinan J."/>
            <person name="Lipzen A."/>
            <person name="Riley R."/>
            <person name="Grigoriev I.V."/>
            <person name="Spatafora J.W."/>
            <person name="Choi I.-G."/>
        </authorList>
    </citation>
    <scope>NUCLEOTIDE SEQUENCE [LARGE SCALE GENOMIC DNA]</scope>
    <source>
        <strain evidence="2 3">KUC8140</strain>
    </source>
</reference>
<evidence type="ECO:0000313" key="2">
    <source>
        <dbReference type="EMBL" id="KLO15805.1"/>
    </source>
</evidence>
<dbReference type="Proteomes" id="UP000053477">
    <property type="component" value="Unassembled WGS sequence"/>
</dbReference>
<dbReference type="STRING" id="27342.A0A0H2RUU8"/>
<organism evidence="2 3">
    <name type="scientific">Schizopora paradoxa</name>
    <dbReference type="NCBI Taxonomy" id="27342"/>
    <lineage>
        <taxon>Eukaryota</taxon>
        <taxon>Fungi</taxon>
        <taxon>Dikarya</taxon>
        <taxon>Basidiomycota</taxon>
        <taxon>Agaricomycotina</taxon>
        <taxon>Agaricomycetes</taxon>
        <taxon>Hymenochaetales</taxon>
        <taxon>Schizoporaceae</taxon>
        <taxon>Schizopora</taxon>
    </lineage>
</organism>
<dbReference type="AlphaFoldDB" id="A0A0H2RUU8"/>
<accession>A0A0H2RUU8</accession>
<dbReference type="OrthoDB" id="3219854at2759"/>
<feature type="transmembrane region" description="Helical" evidence="1">
    <location>
        <begin position="50"/>
        <end position="72"/>
    </location>
</feature>